<sequence>MAIVAFAESCAQTKGKHRAGYAPATQSCSSRWTGHEEPVTWLAVCGICLHI</sequence>
<gene>
    <name evidence="1" type="ORF">DPMN_077269</name>
</gene>
<organism evidence="1 2">
    <name type="scientific">Dreissena polymorpha</name>
    <name type="common">Zebra mussel</name>
    <name type="synonym">Mytilus polymorpha</name>
    <dbReference type="NCBI Taxonomy" id="45954"/>
    <lineage>
        <taxon>Eukaryota</taxon>
        <taxon>Metazoa</taxon>
        <taxon>Spiralia</taxon>
        <taxon>Lophotrochozoa</taxon>
        <taxon>Mollusca</taxon>
        <taxon>Bivalvia</taxon>
        <taxon>Autobranchia</taxon>
        <taxon>Heteroconchia</taxon>
        <taxon>Euheterodonta</taxon>
        <taxon>Imparidentia</taxon>
        <taxon>Neoheterodontei</taxon>
        <taxon>Myida</taxon>
        <taxon>Dreissenoidea</taxon>
        <taxon>Dreissenidae</taxon>
        <taxon>Dreissena</taxon>
    </lineage>
</organism>
<reference evidence="1" key="1">
    <citation type="journal article" date="2019" name="bioRxiv">
        <title>The Genome of the Zebra Mussel, Dreissena polymorpha: A Resource for Invasive Species Research.</title>
        <authorList>
            <person name="McCartney M.A."/>
            <person name="Auch B."/>
            <person name="Kono T."/>
            <person name="Mallez S."/>
            <person name="Zhang Y."/>
            <person name="Obille A."/>
            <person name="Becker A."/>
            <person name="Abrahante J.E."/>
            <person name="Garbe J."/>
            <person name="Badalamenti J.P."/>
            <person name="Herman A."/>
            <person name="Mangelson H."/>
            <person name="Liachko I."/>
            <person name="Sullivan S."/>
            <person name="Sone E.D."/>
            <person name="Koren S."/>
            <person name="Silverstein K.A.T."/>
            <person name="Beckman K.B."/>
            <person name="Gohl D.M."/>
        </authorList>
    </citation>
    <scope>NUCLEOTIDE SEQUENCE</scope>
    <source>
        <strain evidence="1">Duluth1</strain>
        <tissue evidence="1">Whole animal</tissue>
    </source>
</reference>
<evidence type="ECO:0000313" key="1">
    <source>
        <dbReference type="EMBL" id="KAH3702258.1"/>
    </source>
</evidence>
<comment type="caution">
    <text evidence="1">The sequence shown here is derived from an EMBL/GenBank/DDBJ whole genome shotgun (WGS) entry which is preliminary data.</text>
</comment>
<dbReference type="AlphaFoldDB" id="A0A9D4BP68"/>
<dbReference type="EMBL" id="JAIWYP010000015">
    <property type="protein sequence ID" value="KAH3702258.1"/>
    <property type="molecule type" value="Genomic_DNA"/>
</dbReference>
<dbReference type="Proteomes" id="UP000828390">
    <property type="component" value="Unassembled WGS sequence"/>
</dbReference>
<reference evidence="1" key="2">
    <citation type="submission" date="2020-11" db="EMBL/GenBank/DDBJ databases">
        <authorList>
            <person name="McCartney M.A."/>
            <person name="Auch B."/>
            <person name="Kono T."/>
            <person name="Mallez S."/>
            <person name="Becker A."/>
            <person name="Gohl D.M."/>
            <person name="Silverstein K.A.T."/>
            <person name="Koren S."/>
            <person name="Bechman K.B."/>
            <person name="Herman A."/>
            <person name="Abrahante J.E."/>
            <person name="Garbe J."/>
        </authorList>
    </citation>
    <scope>NUCLEOTIDE SEQUENCE</scope>
    <source>
        <strain evidence="1">Duluth1</strain>
        <tissue evidence="1">Whole animal</tissue>
    </source>
</reference>
<evidence type="ECO:0000313" key="2">
    <source>
        <dbReference type="Proteomes" id="UP000828390"/>
    </source>
</evidence>
<proteinExistence type="predicted"/>
<protein>
    <submittedName>
        <fullName evidence="1">Uncharacterized protein</fullName>
    </submittedName>
</protein>
<keyword evidence="2" id="KW-1185">Reference proteome</keyword>
<name>A0A9D4BP68_DREPO</name>
<accession>A0A9D4BP68</accession>